<sequence>MEITLINETHAKDYWNLRLEMLKQSPTSFGSSYEEALQRQNPVELTKKRLSSEESFTFGCFVEDKLSGAVTMVRESALKMNHKASIYAMYVTPAQRGQGLARRLLERTINFAKETEGIEQLMITVVTTNETAKGLYHSCGFKPYGTEKRALKYNEEYYDEELMVMFLS</sequence>
<gene>
    <name evidence="1" type="ORF">N5C46_02980</name>
</gene>
<accession>A0ACD4C8W3</accession>
<dbReference type="EMBL" id="CP104558">
    <property type="protein sequence ID" value="UXH45048.1"/>
    <property type="molecule type" value="Genomic_DNA"/>
</dbReference>
<dbReference type="Proteomes" id="UP001064027">
    <property type="component" value="Chromosome"/>
</dbReference>
<evidence type="ECO:0000313" key="2">
    <source>
        <dbReference type="Proteomes" id="UP001064027"/>
    </source>
</evidence>
<organism evidence="1 2">
    <name type="scientific">Rossellomorea vietnamensis</name>
    <dbReference type="NCBI Taxonomy" id="218284"/>
    <lineage>
        <taxon>Bacteria</taxon>
        <taxon>Bacillati</taxon>
        <taxon>Bacillota</taxon>
        <taxon>Bacilli</taxon>
        <taxon>Bacillales</taxon>
        <taxon>Bacillaceae</taxon>
        <taxon>Rossellomorea</taxon>
    </lineage>
</organism>
<proteinExistence type="predicted"/>
<evidence type="ECO:0000313" key="1">
    <source>
        <dbReference type="EMBL" id="UXH45048.1"/>
    </source>
</evidence>
<keyword evidence="2" id="KW-1185">Reference proteome</keyword>
<name>A0ACD4C8W3_9BACI</name>
<reference evidence="1" key="1">
    <citation type="submission" date="2022-09" db="EMBL/GenBank/DDBJ databases">
        <title>Complete genome sequence of Rossellomorea vietnamensis strain RL-WG62, a newly isolated PGPR with the potential for plant salinity stress alleviation.</title>
        <authorList>
            <person name="Ren L."/>
            <person name="Wang G."/>
            <person name="Hu H."/>
        </authorList>
    </citation>
    <scope>NUCLEOTIDE SEQUENCE</scope>
    <source>
        <strain evidence="1">RL-WG62</strain>
    </source>
</reference>
<protein>
    <submittedName>
        <fullName evidence="1">GNAT family N-acetyltransferase</fullName>
    </submittedName>
</protein>